<sequence>MQIIDCAFIRMMLQDNPTGVRLGNSTRRTPPAHCLHLMESIASDEENSLYTKLPLPSQQYGSTQSVSHDRQSIHPFAKFLRLGSLVQQYDSFKENDGFINSSLDPRAPEVTESVSSKSIFDQFFLSTSTINYNTLRTKYKLKRKQYRDNTPEVCSFIDNFRHCMNYDAYVSHLRRVLFTNWVIVLFVR</sequence>
<gene>
    <name evidence="1" type="ORF">BCR42DRAFT_396224</name>
</gene>
<name>A0A1X2I5F8_9FUNG</name>
<evidence type="ECO:0000313" key="2">
    <source>
        <dbReference type="Proteomes" id="UP000193560"/>
    </source>
</evidence>
<dbReference type="EMBL" id="MCGE01000027">
    <property type="protein sequence ID" value="ORZ09573.1"/>
    <property type="molecule type" value="Genomic_DNA"/>
</dbReference>
<protein>
    <submittedName>
        <fullName evidence="1">Uncharacterized protein</fullName>
    </submittedName>
</protein>
<keyword evidence="2" id="KW-1185">Reference proteome</keyword>
<dbReference type="OrthoDB" id="2289321at2759"/>
<reference evidence="1 2" key="1">
    <citation type="submission" date="2016-07" db="EMBL/GenBank/DDBJ databases">
        <title>Pervasive Adenine N6-methylation of Active Genes in Fungi.</title>
        <authorList>
            <consortium name="DOE Joint Genome Institute"/>
            <person name="Mondo S.J."/>
            <person name="Dannebaum R.O."/>
            <person name="Kuo R.C."/>
            <person name="Labutti K."/>
            <person name="Haridas S."/>
            <person name="Kuo A."/>
            <person name="Salamov A."/>
            <person name="Ahrendt S.R."/>
            <person name="Lipzen A."/>
            <person name="Sullivan W."/>
            <person name="Andreopoulos W.B."/>
            <person name="Clum A."/>
            <person name="Lindquist E."/>
            <person name="Daum C."/>
            <person name="Ramamoorthy G.K."/>
            <person name="Gryganskyi A."/>
            <person name="Culley D."/>
            <person name="Magnuson J.K."/>
            <person name="James T.Y."/>
            <person name="O'Malley M.A."/>
            <person name="Stajich J.E."/>
            <person name="Spatafora J.W."/>
            <person name="Visel A."/>
            <person name="Grigoriev I.V."/>
        </authorList>
    </citation>
    <scope>NUCLEOTIDE SEQUENCE [LARGE SCALE GENOMIC DNA]</scope>
    <source>
        <strain evidence="1 2">NRRL 1336</strain>
    </source>
</reference>
<dbReference type="Proteomes" id="UP000193560">
    <property type="component" value="Unassembled WGS sequence"/>
</dbReference>
<dbReference type="AlphaFoldDB" id="A0A1X2I5F8"/>
<organism evidence="1 2">
    <name type="scientific">Absidia repens</name>
    <dbReference type="NCBI Taxonomy" id="90262"/>
    <lineage>
        <taxon>Eukaryota</taxon>
        <taxon>Fungi</taxon>
        <taxon>Fungi incertae sedis</taxon>
        <taxon>Mucoromycota</taxon>
        <taxon>Mucoromycotina</taxon>
        <taxon>Mucoromycetes</taxon>
        <taxon>Mucorales</taxon>
        <taxon>Cunninghamellaceae</taxon>
        <taxon>Absidia</taxon>
    </lineage>
</organism>
<accession>A0A1X2I5F8</accession>
<comment type="caution">
    <text evidence="1">The sequence shown here is derived from an EMBL/GenBank/DDBJ whole genome shotgun (WGS) entry which is preliminary data.</text>
</comment>
<evidence type="ECO:0000313" key="1">
    <source>
        <dbReference type="EMBL" id="ORZ09573.1"/>
    </source>
</evidence>
<proteinExistence type="predicted"/>